<keyword evidence="1" id="KW-1133">Transmembrane helix</keyword>
<keyword evidence="3" id="KW-1185">Reference proteome</keyword>
<evidence type="ECO:0000256" key="1">
    <source>
        <dbReference type="SAM" id="Phobius"/>
    </source>
</evidence>
<dbReference type="EMBL" id="JAWDID010000035">
    <property type="protein sequence ID" value="MDU0342181.1"/>
    <property type="molecule type" value="Genomic_DNA"/>
</dbReference>
<protein>
    <recommendedName>
        <fullName evidence="4">Adenylate cyclase</fullName>
    </recommendedName>
</protein>
<keyword evidence="1" id="KW-0472">Membrane</keyword>
<evidence type="ECO:0000313" key="3">
    <source>
        <dbReference type="Proteomes" id="UP001254257"/>
    </source>
</evidence>
<dbReference type="RefSeq" id="WP_316019970.1">
    <property type="nucleotide sequence ID" value="NZ_JAWDID010000035.1"/>
</dbReference>
<sequence>MVVRASALDRDDGLSPDEIRAQLERVLASDIFRAAPQLTAFLGYIVEQTLAGRAAELKGYTIAVEAFGRSPDFDPQTDPIVRVEAGRLRKALNLYFAADGVADPVRITVPVGAYVPAFERVAPLGLPAEEEVPAQDAFGAQEAQGERAAPVENGAAAARPSRYWLYVAGLGLLLACAAIAFWYWRAQGPGRTAAQLPDIASQLPPPPAAPRSAPLPTVQAVVPVKARLPVVSVEVAETVTDPSLDDITRNFVRQVADTMARFDDLLVVKLPEPMTRSGDGADYVLTVSFSRVGDAIEGHARLSTAKGGRVVWTTSRERSIGDFSDAARLRDTAQQLAIRLAQPFGVLHADARLAPPTPEAGCLFLAVNLRRTMRAEDHLAARTCLEGIVARDPEFHPAWSQLALLTLDEYSSDFNARPGSALDRALAAAVTAVRLAPASARAHQVMMDALFLRGAIEDALKSGQEALARNPYDPDVLASVGARYVQLNRPAEGLPLLERAVALSNGRPPWYDFYLYLAAYLTGATKLADAHAALINAEETPLGLIGRAMAAAASGDSFALDHALQTLRQKVPLFDLDARLYLARRGFSTEVAERILAVINSGGLRPR</sequence>
<proteinExistence type="predicted"/>
<gene>
    <name evidence="2" type="ORF">RKE40_19975</name>
</gene>
<dbReference type="Gene3D" id="1.25.40.10">
    <property type="entry name" value="Tetratricopeptide repeat domain"/>
    <property type="match status" value="1"/>
</dbReference>
<dbReference type="InterPro" id="IPR011990">
    <property type="entry name" value="TPR-like_helical_dom_sf"/>
</dbReference>
<name>A0ABU3SBM5_9HYPH</name>
<organism evidence="2 3">
    <name type="scientific">Bosea rubneri</name>
    <dbReference type="NCBI Taxonomy" id="3075434"/>
    <lineage>
        <taxon>Bacteria</taxon>
        <taxon>Pseudomonadati</taxon>
        <taxon>Pseudomonadota</taxon>
        <taxon>Alphaproteobacteria</taxon>
        <taxon>Hyphomicrobiales</taxon>
        <taxon>Boseaceae</taxon>
        <taxon>Bosea</taxon>
    </lineage>
</organism>
<feature type="transmembrane region" description="Helical" evidence="1">
    <location>
        <begin position="163"/>
        <end position="184"/>
    </location>
</feature>
<evidence type="ECO:0000313" key="2">
    <source>
        <dbReference type="EMBL" id="MDU0342181.1"/>
    </source>
</evidence>
<keyword evidence="1" id="KW-0812">Transmembrane</keyword>
<evidence type="ECO:0008006" key="4">
    <source>
        <dbReference type="Google" id="ProtNLM"/>
    </source>
</evidence>
<dbReference type="Proteomes" id="UP001254257">
    <property type="component" value="Unassembled WGS sequence"/>
</dbReference>
<reference evidence="2 3" key="1">
    <citation type="submission" date="2023-09" db="EMBL/GenBank/DDBJ databases">
        <title>Whole genome shotgun sequencing (WGS) of Bosea sp. ZW T0_25, isolated from stored onions (Allium cepa).</title>
        <authorList>
            <person name="Stoll D.A."/>
            <person name="Huch M."/>
        </authorList>
    </citation>
    <scope>NUCLEOTIDE SEQUENCE [LARGE SCALE GENOMIC DNA]</scope>
    <source>
        <strain evidence="2 3">ZW T0_25</strain>
    </source>
</reference>
<comment type="caution">
    <text evidence="2">The sequence shown here is derived from an EMBL/GenBank/DDBJ whole genome shotgun (WGS) entry which is preliminary data.</text>
</comment>
<accession>A0ABU3SBM5</accession>
<dbReference type="SUPFAM" id="SSF48452">
    <property type="entry name" value="TPR-like"/>
    <property type="match status" value="1"/>
</dbReference>